<dbReference type="GO" id="GO:0008276">
    <property type="term" value="F:protein methyltransferase activity"/>
    <property type="evidence" value="ECO:0007669"/>
    <property type="project" value="InterPro"/>
</dbReference>
<evidence type="ECO:0008006" key="3">
    <source>
        <dbReference type="Google" id="ProtNLM"/>
    </source>
</evidence>
<accession>A0A913XA24</accession>
<dbReference type="PANTHER" id="PTHR23108">
    <property type="entry name" value="METHYLTRANSFERASE-RELATED"/>
    <property type="match status" value="1"/>
</dbReference>
<dbReference type="OMA" id="EYERCPQ"/>
<dbReference type="EnsemblMetazoa" id="XM_021045739.1">
    <property type="protein sequence ID" value="XP_020901398.1"/>
    <property type="gene ID" value="LOC110239971"/>
</dbReference>
<name>A0A913XA24_EXADI</name>
<dbReference type="InterPro" id="IPR029063">
    <property type="entry name" value="SAM-dependent_MTases_sf"/>
</dbReference>
<dbReference type="AlphaFoldDB" id="A0A913XA24"/>
<dbReference type="GeneID" id="110239971"/>
<dbReference type="RefSeq" id="XP_020901398.1">
    <property type="nucleotide sequence ID" value="XM_021045739.1"/>
</dbReference>
<organism evidence="1 2">
    <name type="scientific">Exaiptasia diaphana</name>
    <name type="common">Tropical sea anemone</name>
    <name type="synonym">Aiptasia pulchella</name>
    <dbReference type="NCBI Taxonomy" id="2652724"/>
    <lineage>
        <taxon>Eukaryota</taxon>
        <taxon>Metazoa</taxon>
        <taxon>Cnidaria</taxon>
        <taxon>Anthozoa</taxon>
        <taxon>Hexacorallia</taxon>
        <taxon>Actiniaria</taxon>
        <taxon>Aiptasiidae</taxon>
        <taxon>Exaiptasia</taxon>
    </lineage>
</organism>
<sequence>MEPNETVLSDVHVFAPFLKIENSDTALTRFVIKQPKQNNEKDVDHGSINTVMKDDEGDFVVDRGIKYDNEPCDVIIIEHQLATVLKDVGLQVWRGALLLADYLLENEDMFAGCYGLELGAGVGLCSVVLGRVASAVFCTDFGDDVLRNCHKNAEMNAHLYKNTSVNKDEGQVSPVVKVRELDWTKGIILSSTSNGMEECYRWSKTDTDELKKVTVFFAADVIYDDKLTDALFNQVLHLLQQNQQATFYLSIEKRLNFTMEDLDVVCPAYKYYLQTIQRLQTKKILHVKQIPTTFTQFFNYERVKELELWEMKAHGPE</sequence>
<keyword evidence="2" id="KW-1185">Reference proteome</keyword>
<proteinExistence type="predicted"/>
<dbReference type="GO" id="GO:0005634">
    <property type="term" value="C:nucleus"/>
    <property type="evidence" value="ECO:0007669"/>
    <property type="project" value="TreeGrafter"/>
</dbReference>
<dbReference type="InterPro" id="IPR038899">
    <property type="entry name" value="METTL22"/>
</dbReference>
<dbReference type="SUPFAM" id="SSF53335">
    <property type="entry name" value="S-adenosyl-L-methionine-dependent methyltransferases"/>
    <property type="match status" value="1"/>
</dbReference>
<dbReference type="KEGG" id="epa:110239971"/>
<dbReference type="OrthoDB" id="46564at2759"/>
<dbReference type="InterPro" id="IPR019410">
    <property type="entry name" value="Methyltransf_16"/>
</dbReference>
<dbReference type="Gene3D" id="3.40.50.150">
    <property type="entry name" value="Vaccinia Virus protein VP39"/>
    <property type="match status" value="1"/>
</dbReference>
<protein>
    <recommendedName>
        <fullName evidence="3">Methyltransferase-like protein 22</fullName>
    </recommendedName>
</protein>
<dbReference type="Proteomes" id="UP000887567">
    <property type="component" value="Unplaced"/>
</dbReference>
<dbReference type="PANTHER" id="PTHR23108:SF0">
    <property type="entry name" value="METHYLTRANSFERASE-LIKE PROTEIN 22"/>
    <property type="match status" value="1"/>
</dbReference>
<dbReference type="Pfam" id="PF10294">
    <property type="entry name" value="Methyltransf_16"/>
    <property type="match status" value="1"/>
</dbReference>
<evidence type="ECO:0000313" key="1">
    <source>
        <dbReference type="EnsemblMetazoa" id="XP_020901398.1"/>
    </source>
</evidence>
<evidence type="ECO:0000313" key="2">
    <source>
        <dbReference type="Proteomes" id="UP000887567"/>
    </source>
</evidence>
<reference evidence="1" key="1">
    <citation type="submission" date="2022-11" db="UniProtKB">
        <authorList>
            <consortium name="EnsemblMetazoa"/>
        </authorList>
    </citation>
    <scope>IDENTIFICATION</scope>
</reference>